<organism evidence="1 2">
    <name type="scientific">Escherichia coli</name>
    <dbReference type="NCBI Taxonomy" id="562"/>
    <lineage>
        <taxon>Bacteria</taxon>
        <taxon>Pseudomonadati</taxon>
        <taxon>Pseudomonadota</taxon>
        <taxon>Gammaproteobacteria</taxon>
        <taxon>Enterobacterales</taxon>
        <taxon>Enterobacteriaceae</taxon>
        <taxon>Escherichia</taxon>
    </lineage>
</organism>
<dbReference type="NCBIfam" id="TIGR03358">
    <property type="entry name" value="VI_chp_5"/>
    <property type="match status" value="1"/>
</dbReference>
<dbReference type="EMBL" id="LGZN01000037">
    <property type="protein sequence ID" value="KNF67361.1"/>
    <property type="molecule type" value="Genomic_DNA"/>
</dbReference>
<proteinExistence type="predicted"/>
<dbReference type="PIRSF" id="PIRSF028301">
    <property type="entry name" value="UCP028301"/>
    <property type="match status" value="1"/>
</dbReference>
<comment type="caution">
    <text evidence="1">The sequence shown here is derived from an EMBL/GenBank/DDBJ whole genome shotgun (WGS) entry which is preliminary data.</text>
</comment>
<gene>
    <name evidence="1" type="ORF">WR15_16600</name>
</gene>
<accession>A0A0B0VQW7</accession>
<dbReference type="RefSeq" id="WP_000072548.1">
    <property type="nucleotide sequence ID" value="NZ_BFZV01000033.1"/>
</dbReference>
<dbReference type="Pfam" id="PF05591">
    <property type="entry name" value="T6SS_VipA"/>
    <property type="match status" value="1"/>
</dbReference>
<dbReference type="AlphaFoldDB" id="A0A0B0VQW7"/>
<name>A0A0B0VQW7_ECOLX</name>
<dbReference type="PANTHER" id="PTHR35850">
    <property type="entry name" value="CYTOPLASMIC PROTEIN-RELATED"/>
    <property type="match status" value="1"/>
</dbReference>
<reference evidence="1 2" key="1">
    <citation type="submission" date="2015-07" db="EMBL/GenBank/DDBJ databases">
        <title>Genome sequences of 64 non-O157:H7 Shiga toxin-producing Escherichia coli strains.</title>
        <authorList>
            <person name="Gonzalez-Escalona N."/>
            <person name="Toro M."/>
            <person name="Timme R."/>
            <person name="Payne J."/>
        </authorList>
    </citation>
    <scope>NUCLEOTIDE SEQUENCE [LARGE SCALE GENOMIC DNA]</scope>
    <source>
        <strain evidence="1 2">CFSAN026843</strain>
    </source>
</reference>
<dbReference type="Proteomes" id="UP000037564">
    <property type="component" value="Unassembled WGS sequence"/>
</dbReference>
<protein>
    <submittedName>
        <fullName evidence="1">Type VI secretion protein</fullName>
    </submittedName>
</protein>
<evidence type="ECO:0000313" key="1">
    <source>
        <dbReference type="EMBL" id="KNF67361.1"/>
    </source>
</evidence>
<dbReference type="InterPro" id="IPR008312">
    <property type="entry name" value="T6SS_TssB1"/>
</dbReference>
<dbReference type="PATRIC" id="fig|562.11293.peg.5781"/>
<evidence type="ECO:0000313" key="2">
    <source>
        <dbReference type="Proteomes" id="UP000037564"/>
    </source>
</evidence>
<dbReference type="PANTHER" id="PTHR35850:SF1">
    <property type="entry name" value="TYPE VI SECRETION SYSTEM SHEATH PROTEIN TSSB1"/>
    <property type="match status" value="1"/>
</dbReference>
<sequence length="158" mass="18003">MSNTQHKLDKSRPPRVQITYDVETGDAETAKELPLVIGVLGEYSSSDKPLRERKFICIDKDNFDEVMTSMSPKAHFMVNSVIPGNEGKLDVELTFKCKEDFSPDHVIQQVECLKKLSELRSHLCDLRNRAASNEKLKEKLQELLVNTQNNPENDEGKE</sequence>